<sequence length="101" mass="11151">MIVPFHNRFHEFVGHAAFVGGPDGRKGIVKTFALSEGNCVVGPFDPVIPLVAVHGIIAARNAHDLAGLVFFQLLFQLFYIAFSRFGRGIPPVEHRVDTDFF</sequence>
<name>A0A645I706_9ZZZZ</name>
<dbReference type="EMBL" id="VSSQ01108374">
    <property type="protein sequence ID" value="MPN47117.1"/>
    <property type="molecule type" value="Genomic_DNA"/>
</dbReference>
<organism evidence="1">
    <name type="scientific">bioreactor metagenome</name>
    <dbReference type="NCBI Taxonomy" id="1076179"/>
    <lineage>
        <taxon>unclassified sequences</taxon>
        <taxon>metagenomes</taxon>
        <taxon>ecological metagenomes</taxon>
    </lineage>
</organism>
<dbReference type="AlphaFoldDB" id="A0A645I706"/>
<reference evidence="1" key="1">
    <citation type="submission" date="2019-08" db="EMBL/GenBank/DDBJ databases">
        <authorList>
            <person name="Kucharzyk K."/>
            <person name="Murdoch R.W."/>
            <person name="Higgins S."/>
            <person name="Loffler F."/>
        </authorList>
    </citation>
    <scope>NUCLEOTIDE SEQUENCE</scope>
</reference>
<protein>
    <submittedName>
        <fullName evidence="1">Uncharacterized protein</fullName>
    </submittedName>
</protein>
<accession>A0A645I706</accession>
<gene>
    <name evidence="1" type="ORF">SDC9_194717</name>
</gene>
<evidence type="ECO:0000313" key="1">
    <source>
        <dbReference type="EMBL" id="MPN47117.1"/>
    </source>
</evidence>
<proteinExistence type="predicted"/>
<comment type="caution">
    <text evidence="1">The sequence shown here is derived from an EMBL/GenBank/DDBJ whole genome shotgun (WGS) entry which is preliminary data.</text>
</comment>